<evidence type="ECO:0000313" key="5">
    <source>
        <dbReference type="EMBL" id="MBK1834804.1"/>
    </source>
</evidence>
<comment type="caution">
    <text evidence="5">The sequence shown here is derived from an EMBL/GenBank/DDBJ whole genome shotgun (WGS) entry which is preliminary data.</text>
</comment>
<keyword evidence="2" id="KW-0677">Repeat</keyword>
<dbReference type="PROSITE" id="PS50915">
    <property type="entry name" value="CRYSTALLIN_BETA_GAMMA"/>
    <property type="match status" value="1"/>
</dbReference>
<protein>
    <submittedName>
        <fullName evidence="5">Right-handed parallel beta-helix repeat-containing protein</fullName>
    </submittedName>
</protein>
<accession>A0A934RTJ9</accession>
<dbReference type="SUPFAM" id="SSF49695">
    <property type="entry name" value="gamma-Crystallin-like"/>
    <property type="match status" value="2"/>
</dbReference>
<dbReference type="Gene3D" id="2.160.20.10">
    <property type="entry name" value="Single-stranded right-handed beta-helix, Pectin lyase-like"/>
    <property type="match status" value="1"/>
</dbReference>
<proteinExistence type="inferred from homology"/>
<evidence type="ECO:0000256" key="2">
    <source>
        <dbReference type="ARBA" id="ARBA00022737"/>
    </source>
</evidence>
<feature type="signal peptide" evidence="3">
    <location>
        <begin position="1"/>
        <end position="23"/>
    </location>
</feature>
<name>A0A934RTJ9_9BACT</name>
<dbReference type="InterPro" id="IPR001064">
    <property type="entry name" value="Beta/gamma_crystallin"/>
</dbReference>
<comment type="similarity">
    <text evidence="1">Belongs to the beta/gamma-crystallin family.</text>
</comment>
<dbReference type="RefSeq" id="WP_200392236.1">
    <property type="nucleotide sequence ID" value="NZ_JAENIO010000032.1"/>
</dbReference>
<dbReference type="InterPro" id="IPR039448">
    <property type="entry name" value="Beta_helix"/>
</dbReference>
<feature type="domain" description="Beta/gamma crystallin 'Greek key'" evidence="4">
    <location>
        <begin position="409"/>
        <end position="453"/>
    </location>
</feature>
<feature type="chain" id="PRO_5037096170" evidence="3">
    <location>
        <begin position="24"/>
        <end position="501"/>
    </location>
</feature>
<dbReference type="Pfam" id="PF13229">
    <property type="entry name" value="Beta_helix"/>
    <property type="match status" value="1"/>
</dbReference>
<sequence length="501" mass="54523">MTPRPVTLLAFFALLTSVLPASAYDNEVWKEGGQYHWKIDGKEAGQSPELHLAINRCLARDRSVHVLTGGVLNGPISIPSWNVKINFHGHVFIRNHGGYGIDNGWDGLVVANFSLVGGTHMGIRSSRGSNLTFWGIKIYGGSIGMRIDSHPSRPYQRWVHNLSISNCQFINCGGHGLETYGIDGIELQGIVARNCGECGVLLNKTKNGTIGTVDAYNCSYRHGYAGLRFANSCENLLADTLYAERCGRGYFVLSGSRHCLLRRAYIKDCIDQWGKGRGIWMQNVAECVVEAGCSDSGVSAYGPGTTATVTQGACEGSRSSYPVTVHEEASFGGWSAGLAVGGYSREKLAALGVEENTISSLRVQPGYQVTVYRHNSPASPSQSFSTDADNLAQTGWDDRISALGVHWVGPVVLYRGKNYEGWAVACPEGDYDLDQMQEAGIQNDSLSSLKISPGYEVIAYRDELGSEDHKSFRGEVPDLASEGWEDTISSFRIRRINKSSP</sequence>
<evidence type="ECO:0000259" key="4">
    <source>
        <dbReference type="PROSITE" id="PS50915"/>
    </source>
</evidence>
<dbReference type="Proteomes" id="UP000604083">
    <property type="component" value="Unassembled WGS sequence"/>
</dbReference>
<dbReference type="InterPro" id="IPR006626">
    <property type="entry name" value="PbH1"/>
</dbReference>
<gene>
    <name evidence="5" type="ORF">JIN78_12095</name>
</gene>
<dbReference type="EMBL" id="JAENIO010000032">
    <property type="protein sequence ID" value="MBK1834804.1"/>
    <property type="molecule type" value="Genomic_DNA"/>
</dbReference>
<dbReference type="SMART" id="SM00710">
    <property type="entry name" value="PbH1"/>
    <property type="match status" value="3"/>
</dbReference>
<dbReference type="InterPro" id="IPR012334">
    <property type="entry name" value="Pectin_lyas_fold"/>
</dbReference>
<reference evidence="5" key="1">
    <citation type="submission" date="2021-01" db="EMBL/GenBank/DDBJ databases">
        <title>Modified the classification status of verrucomicrobia.</title>
        <authorList>
            <person name="Feng X."/>
        </authorList>
    </citation>
    <scope>NUCLEOTIDE SEQUENCE</scope>
    <source>
        <strain evidence="5">KCTC 12986</strain>
    </source>
</reference>
<keyword evidence="6" id="KW-1185">Reference proteome</keyword>
<dbReference type="InterPro" id="IPR011024">
    <property type="entry name" value="G_crystallin-like"/>
</dbReference>
<evidence type="ECO:0000256" key="1">
    <source>
        <dbReference type="ARBA" id="ARBA00009646"/>
    </source>
</evidence>
<dbReference type="InterPro" id="IPR011050">
    <property type="entry name" value="Pectin_lyase_fold/virulence"/>
</dbReference>
<organism evidence="5 6">
    <name type="scientific">Roseibacillus ishigakijimensis</name>
    <dbReference type="NCBI Taxonomy" id="454146"/>
    <lineage>
        <taxon>Bacteria</taxon>
        <taxon>Pseudomonadati</taxon>
        <taxon>Verrucomicrobiota</taxon>
        <taxon>Verrucomicrobiia</taxon>
        <taxon>Verrucomicrobiales</taxon>
        <taxon>Verrucomicrobiaceae</taxon>
        <taxon>Roseibacillus</taxon>
    </lineage>
</organism>
<dbReference type="Gene3D" id="2.60.20.10">
    <property type="entry name" value="Crystallins"/>
    <property type="match status" value="2"/>
</dbReference>
<dbReference type="AlphaFoldDB" id="A0A934RTJ9"/>
<evidence type="ECO:0000313" key="6">
    <source>
        <dbReference type="Proteomes" id="UP000604083"/>
    </source>
</evidence>
<dbReference type="SUPFAM" id="SSF51126">
    <property type="entry name" value="Pectin lyase-like"/>
    <property type="match status" value="1"/>
</dbReference>
<keyword evidence="3" id="KW-0732">Signal</keyword>
<evidence type="ECO:0000256" key="3">
    <source>
        <dbReference type="SAM" id="SignalP"/>
    </source>
</evidence>